<dbReference type="Gene3D" id="3.30.160.60">
    <property type="entry name" value="Classic Zinc Finger"/>
    <property type="match status" value="3"/>
</dbReference>
<evidence type="ECO:0000256" key="12">
    <source>
        <dbReference type="ARBA" id="ARBA00023159"/>
    </source>
</evidence>
<dbReference type="Pfam" id="PF00096">
    <property type="entry name" value="zf-C2H2"/>
    <property type="match status" value="2"/>
</dbReference>
<dbReference type="FunFam" id="3.30.160.60:FF:000526">
    <property type="entry name" value="PR domain zinc finger protein 12"/>
    <property type="match status" value="1"/>
</dbReference>
<dbReference type="Gene3D" id="1.20.91.20">
    <property type="entry name" value="Anaphylotoxins (complement system)"/>
    <property type="match status" value="1"/>
</dbReference>
<evidence type="ECO:0000256" key="3">
    <source>
        <dbReference type="ARBA" id="ARBA00022491"/>
    </source>
</evidence>
<dbReference type="GO" id="GO:0005634">
    <property type="term" value="C:nucleus"/>
    <property type="evidence" value="ECO:0007669"/>
    <property type="project" value="UniProtKB-SubCell"/>
</dbReference>
<evidence type="ECO:0000256" key="18">
    <source>
        <dbReference type="ARBA" id="ARBA00093576"/>
    </source>
</evidence>
<dbReference type="SUPFAM" id="SSF82199">
    <property type="entry name" value="SET domain"/>
    <property type="match status" value="1"/>
</dbReference>
<dbReference type="Pfam" id="PF17789">
    <property type="entry name" value="MG4"/>
    <property type="match status" value="1"/>
</dbReference>
<keyword evidence="25" id="KW-1185">Reference proteome</keyword>
<keyword evidence="11" id="KW-1015">Disulfide bond</keyword>
<feature type="domain" description="SET" evidence="23">
    <location>
        <begin position="85"/>
        <end position="202"/>
    </location>
</feature>
<dbReference type="SUPFAM" id="SSF57667">
    <property type="entry name" value="beta-beta-alpha zinc fingers"/>
    <property type="match status" value="2"/>
</dbReference>
<gene>
    <name evidence="24" type="ORF">DPX16_13981</name>
</gene>
<keyword evidence="4" id="KW-0964">Secreted</keyword>
<evidence type="ECO:0000259" key="22">
    <source>
        <dbReference type="PROSITE" id="PS50157"/>
    </source>
</evidence>
<dbReference type="FunFam" id="2.170.270.10:FF:000018">
    <property type="entry name" value="PR domain zinc finger protein 12"/>
    <property type="match status" value="1"/>
</dbReference>
<feature type="region of interest" description="Disordered" evidence="20">
    <location>
        <begin position="1119"/>
        <end position="1142"/>
    </location>
</feature>
<keyword evidence="10" id="KW-0238">DNA-binding</keyword>
<dbReference type="Pfam" id="PF01821">
    <property type="entry name" value="ANATO"/>
    <property type="match status" value="1"/>
</dbReference>
<dbReference type="InterPro" id="IPR001214">
    <property type="entry name" value="SET_dom"/>
</dbReference>
<keyword evidence="7 19" id="KW-0863">Zinc-finger</keyword>
<evidence type="ECO:0000256" key="20">
    <source>
        <dbReference type="SAM" id="MobiDB-lite"/>
    </source>
</evidence>
<dbReference type="CDD" id="cd19196">
    <property type="entry name" value="PR-SET_PRDM12"/>
    <property type="match status" value="1"/>
</dbReference>
<comment type="function">
    <text evidence="17">Transcriptional regulator necessary for the development of nociceptive neurons, playing a key role in determining the nociceptive lineage from neural crest cell progenitors. Initiates neurogenesis and activates downstream pro-neuronal transcription factors, such as NEUROD1, BRN3A, and ISL1, specifically within nociceptive neurons, while repressing non-nociceptor cell fates. Essential for the proper function of nociceptors in adults, influencing both their excitability and their gene expression, thereby impacting how these neurons respond to various pain stimuli.</text>
</comment>
<dbReference type="PANTHER" id="PTHR11412">
    <property type="entry name" value="MACROGLOBULIN / COMPLEMENT"/>
    <property type="match status" value="1"/>
</dbReference>
<sequence length="1142" mass="128540">MGSVLPADALVLKAGFKQQSLALSDIITSDILHSFLYGRWRNVLGEHLFEEKTNTVSPKTAFTAEVLAQSFSGEVQKLSSLVLPSEVIIAQSSIPGEGLGIFSKTWIKAGTEMGPFTGRVISPEHVDLFKNNNLMWEVFNEDGTVRYFIDASQEDHRSWMTYIKCARNEQEQNLEVVQIGSSIFYKAVETIPPDQELLVWYGNSHNTFLGIPGVPGTEDEQQKKTKNDDFHLCDTTSTASLSTASRMRCVICHRGFNSRSNLRSHMRIHTLDKPFVCRFCNRRFSQSSTLRNHVRLHTGERPYKCHVCQSAYSQLAGLRAHQKSARHRPASTGYLITAPKTLRLDASENVVVQLFGYDQETTVNLQLKNTLAPGYKEYASQSLKLNAANNYQASATLRTDKPLYTPEQEVQVRVYSLNEELRKSRRTVTLTFVDPNGIKVEIIDMADINGAKPLLPPFKIPLKPTYGIWKIEATYADTFKTTATAEFEVKEYVLPSISIHIEPESNYISEENFESFQLKILAKYVHGTPVSSADIFLMFGYSSPEETVMIPATYSKYMLINGKEEVNLNIRSALSTKPDGPQRLSDMKENTFLRVTVLLQETTGGISQEAVLSNVKFVETPFTLSLTATPPFIKPGLPYTMKVLVKDPLGKPVKGVSVKTMATIITANNEQEGLKFLGHRDTMTVTSRGDGIAYFTCNIPDNVKEAEFTFETEDPRWSQAPLKLKAESYVSVNHRYLYIDLLDGSSVFEVGRYINIKVFFHYRDYLSLDTFSYQIISRGKVMQFATVKRVSEKSQSLNIKITPDMVPSARLLVYYVLYGEEIAELVADSAWIDVKAKCVQNLNVDISTLNSQYKPKDKLELRVSTKTREESLVAFSAVDTALYNLKSNDKDPLKKVLQHVERSDLGCGRGGGKNNGDVFDRAGLMFITNSNAIASSAEGACSDMVRLKRSPVLGEKFEAKAKVYGASKNCCLSGTRSIPTLETCGDRSKRLPFSEKTTESWKKRCQRAFLECCEFAIKLRKENVDKIILSRGAIDFLLDVIPSQIRSYFPESWLWEEHTSKYKSEWLGVFPCLPDIKRGDQTGMESMEAAVIMDRKEPLVEPSARGHFLNAVSRQLQPAEKRVPNTQQLAYTSQRGARRRTR</sequence>
<dbReference type="InterPro" id="IPR050473">
    <property type="entry name" value="A2M/Complement_sys"/>
</dbReference>
<dbReference type="Proteomes" id="UP000281406">
    <property type="component" value="Unassembled WGS sequence"/>
</dbReference>
<dbReference type="Gene3D" id="2.60.40.1940">
    <property type="match status" value="1"/>
</dbReference>
<dbReference type="InterPro" id="IPR040839">
    <property type="entry name" value="MG4"/>
</dbReference>
<evidence type="ECO:0000256" key="1">
    <source>
        <dbReference type="ARBA" id="ARBA00004123"/>
    </source>
</evidence>
<proteinExistence type="predicted"/>
<dbReference type="InterPro" id="IPR000020">
    <property type="entry name" value="Anaphylatoxin/fibulin"/>
</dbReference>
<evidence type="ECO:0000256" key="9">
    <source>
        <dbReference type="ARBA" id="ARBA00023015"/>
    </source>
</evidence>
<evidence type="ECO:0000256" key="14">
    <source>
        <dbReference type="ARBA" id="ARBA00023242"/>
    </source>
</evidence>
<comment type="subcellular location">
    <subcellularLocation>
        <location evidence="1">Nucleus</location>
    </subcellularLocation>
    <subcellularLocation>
        <location evidence="2">Secreted</location>
    </subcellularLocation>
</comment>
<dbReference type="InterPro" id="IPR013087">
    <property type="entry name" value="Znf_C2H2_type"/>
</dbReference>
<evidence type="ECO:0000256" key="19">
    <source>
        <dbReference type="PROSITE-ProRule" id="PRU00042"/>
    </source>
</evidence>
<dbReference type="EMBL" id="RJVU01049572">
    <property type="protein sequence ID" value="ROL42574.1"/>
    <property type="molecule type" value="Genomic_DNA"/>
</dbReference>
<feature type="compositionally biased region" description="Polar residues" evidence="20">
    <location>
        <begin position="1124"/>
        <end position="1135"/>
    </location>
</feature>
<name>A0A3N0Y8V5_ANAGA</name>
<dbReference type="PROSITE" id="PS01178">
    <property type="entry name" value="ANAPHYLATOXIN_2"/>
    <property type="match status" value="1"/>
</dbReference>
<evidence type="ECO:0000259" key="21">
    <source>
        <dbReference type="PROSITE" id="PS01178"/>
    </source>
</evidence>
<dbReference type="Gene3D" id="6.20.50.160">
    <property type="match status" value="1"/>
</dbReference>
<reference evidence="24 25" key="1">
    <citation type="submission" date="2018-10" db="EMBL/GenBank/DDBJ databases">
        <title>Genome assembly for a Yunnan-Guizhou Plateau 3E fish, Anabarilius grahami (Regan), and its evolutionary and genetic applications.</title>
        <authorList>
            <person name="Jiang W."/>
        </authorList>
    </citation>
    <scope>NUCLEOTIDE SEQUENCE [LARGE SCALE GENOMIC DNA]</scope>
    <source>
        <strain evidence="24">AG-KIZ</strain>
        <tissue evidence="24">Muscle</tissue>
    </source>
</reference>
<keyword evidence="13" id="KW-0804">Transcription</keyword>
<dbReference type="Gene3D" id="2.60.40.10">
    <property type="entry name" value="Immunoglobulins"/>
    <property type="match status" value="1"/>
</dbReference>
<dbReference type="GO" id="GO:0022008">
    <property type="term" value="P:neurogenesis"/>
    <property type="evidence" value="ECO:0007669"/>
    <property type="project" value="UniProtKB-ARBA"/>
</dbReference>
<feature type="domain" description="C2H2-type" evidence="22">
    <location>
        <begin position="275"/>
        <end position="302"/>
    </location>
</feature>
<dbReference type="SMART" id="SM00355">
    <property type="entry name" value="ZnF_C2H2"/>
    <property type="match status" value="3"/>
</dbReference>
<evidence type="ECO:0000256" key="7">
    <source>
        <dbReference type="ARBA" id="ARBA00022771"/>
    </source>
</evidence>
<keyword evidence="3" id="KW-0678">Repressor</keyword>
<keyword evidence="6" id="KW-0677">Repeat</keyword>
<dbReference type="GO" id="GO:0140713">
    <property type="term" value="F:histone chaperone activity"/>
    <property type="evidence" value="ECO:0007669"/>
    <property type="project" value="UniProtKB-ARBA"/>
</dbReference>
<evidence type="ECO:0000313" key="24">
    <source>
        <dbReference type="EMBL" id="ROL42574.1"/>
    </source>
</evidence>
<keyword evidence="12" id="KW-0010">Activator</keyword>
<dbReference type="InterPro" id="IPR036236">
    <property type="entry name" value="Znf_C2H2_sf"/>
</dbReference>
<dbReference type="PROSITE" id="PS00028">
    <property type="entry name" value="ZINC_FINGER_C2H2_1"/>
    <property type="match status" value="3"/>
</dbReference>
<evidence type="ECO:0000256" key="6">
    <source>
        <dbReference type="ARBA" id="ARBA00022737"/>
    </source>
</evidence>
<comment type="caution">
    <text evidence="24">The sequence shown here is derived from an EMBL/GenBank/DDBJ whole genome shotgun (WGS) entry which is preliminary data.</text>
</comment>
<dbReference type="SMART" id="SM00317">
    <property type="entry name" value="SET"/>
    <property type="match status" value="1"/>
</dbReference>
<keyword evidence="9" id="KW-0805">Transcription regulation</keyword>
<dbReference type="InterPro" id="IPR046341">
    <property type="entry name" value="SET_dom_sf"/>
</dbReference>
<dbReference type="Pfam" id="PF21549">
    <property type="entry name" value="PRDM2_PR"/>
    <property type="match status" value="1"/>
</dbReference>
<dbReference type="PROSITE" id="PS50280">
    <property type="entry name" value="SET"/>
    <property type="match status" value="1"/>
</dbReference>
<evidence type="ECO:0000256" key="13">
    <source>
        <dbReference type="ARBA" id="ARBA00023163"/>
    </source>
</evidence>
<evidence type="ECO:0000256" key="17">
    <source>
        <dbReference type="ARBA" id="ARBA00093312"/>
    </source>
</evidence>
<evidence type="ECO:0000256" key="5">
    <source>
        <dbReference type="ARBA" id="ARBA00022723"/>
    </source>
</evidence>
<dbReference type="CDD" id="cd00017">
    <property type="entry name" value="ANATO"/>
    <property type="match status" value="1"/>
</dbReference>
<feature type="domain" description="C2H2-type" evidence="22">
    <location>
        <begin position="247"/>
        <end position="274"/>
    </location>
</feature>
<dbReference type="InterPro" id="IPR044406">
    <property type="entry name" value="PRDM12_PR/SET"/>
</dbReference>
<dbReference type="GO" id="GO:0005576">
    <property type="term" value="C:extracellular region"/>
    <property type="evidence" value="ECO:0007669"/>
    <property type="project" value="UniProtKB-SubCell"/>
</dbReference>
<dbReference type="Pfam" id="PF07703">
    <property type="entry name" value="A2M_BRD"/>
    <property type="match status" value="1"/>
</dbReference>
<comment type="subunit">
    <text evidence="18">Interacts with EHMT2.</text>
</comment>
<dbReference type="SMART" id="SM01359">
    <property type="entry name" value="A2M_N_2"/>
    <property type="match status" value="1"/>
</dbReference>
<keyword evidence="8" id="KW-0862">Zinc</keyword>
<evidence type="ECO:0000256" key="8">
    <source>
        <dbReference type="ARBA" id="ARBA00022833"/>
    </source>
</evidence>
<dbReference type="InterPro" id="IPR011625">
    <property type="entry name" value="A2M_N_BRD"/>
</dbReference>
<dbReference type="Pfam" id="PF17791">
    <property type="entry name" value="MG3"/>
    <property type="match status" value="1"/>
</dbReference>
<evidence type="ECO:0000259" key="23">
    <source>
        <dbReference type="PROSITE" id="PS50280"/>
    </source>
</evidence>
<evidence type="ECO:0000256" key="2">
    <source>
        <dbReference type="ARBA" id="ARBA00004613"/>
    </source>
</evidence>
<organism evidence="24 25">
    <name type="scientific">Anabarilius grahami</name>
    <name type="common">Kanglang fish</name>
    <name type="synonym">Barilius grahami</name>
    <dbReference type="NCBI Taxonomy" id="495550"/>
    <lineage>
        <taxon>Eukaryota</taxon>
        <taxon>Metazoa</taxon>
        <taxon>Chordata</taxon>
        <taxon>Craniata</taxon>
        <taxon>Vertebrata</taxon>
        <taxon>Euteleostomi</taxon>
        <taxon>Actinopterygii</taxon>
        <taxon>Neopterygii</taxon>
        <taxon>Teleostei</taxon>
        <taxon>Ostariophysi</taxon>
        <taxon>Cypriniformes</taxon>
        <taxon>Xenocyprididae</taxon>
        <taxon>Xenocypridinae</taxon>
        <taxon>Xenocypridinae incertae sedis</taxon>
        <taxon>Anabarilius</taxon>
    </lineage>
</organism>
<dbReference type="InterPro" id="IPR041555">
    <property type="entry name" value="MG3"/>
</dbReference>
<dbReference type="Gene3D" id="2.170.270.10">
    <property type="entry name" value="SET domain"/>
    <property type="match status" value="1"/>
</dbReference>
<dbReference type="SUPFAM" id="SSF47686">
    <property type="entry name" value="Anaphylotoxins (complement system)"/>
    <property type="match status" value="1"/>
</dbReference>
<dbReference type="GO" id="GO:0003677">
    <property type="term" value="F:DNA binding"/>
    <property type="evidence" value="ECO:0007669"/>
    <property type="project" value="UniProtKB-KW"/>
</dbReference>
<feature type="domain" description="C2H2-type" evidence="22">
    <location>
        <begin position="303"/>
        <end position="332"/>
    </location>
</feature>
<evidence type="ECO:0000256" key="15">
    <source>
        <dbReference type="ARBA" id="ARBA00073652"/>
    </source>
</evidence>
<dbReference type="FunFam" id="3.30.160.60:FF:000501">
    <property type="entry name" value="PR domain zinc finger protein 12"/>
    <property type="match status" value="1"/>
</dbReference>
<dbReference type="InterPro" id="IPR018081">
    <property type="entry name" value="Anaphylatoxin_comp_syst"/>
</dbReference>
<dbReference type="Gene3D" id="2.60.40.1930">
    <property type="match status" value="3"/>
</dbReference>
<evidence type="ECO:0000256" key="10">
    <source>
        <dbReference type="ARBA" id="ARBA00023125"/>
    </source>
</evidence>
<dbReference type="OrthoDB" id="6359008at2759"/>
<evidence type="ECO:0000256" key="16">
    <source>
        <dbReference type="ARBA" id="ARBA00079747"/>
    </source>
</evidence>
<evidence type="ECO:0000256" key="11">
    <source>
        <dbReference type="ARBA" id="ARBA00023157"/>
    </source>
</evidence>
<dbReference type="AlphaFoldDB" id="A0A3N0Y8V5"/>
<evidence type="ECO:0000256" key="4">
    <source>
        <dbReference type="ARBA" id="ARBA00022525"/>
    </source>
</evidence>
<protein>
    <recommendedName>
        <fullName evidence="15">PR domain zinc finger protein 12</fullName>
    </recommendedName>
    <alternativeName>
        <fullName evidence="16">PR domain-containing protein 12</fullName>
    </alternativeName>
</protein>
<keyword evidence="5" id="KW-0479">Metal-binding</keyword>
<dbReference type="PROSITE" id="PS50157">
    <property type="entry name" value="ZINC_FINGER_C2H2_2"/>
    <property type="match status" value="3"/>
</dbReference>
<keyword evidence="14" id="KW-0539">Nucleus</keyword>
<evidence type="ECO:0000313" key="25">
    <source>
        <dbReference type="Proteomes" id="UP000281406"/>
    </source>
</evidence>
<dbReference type="GO" id="GO:0008270">
    <property type="term" value="F:zinc ion binding"/>
    <property type="evidence" value="ECO:0007669"/>
    <property type="project" value="UniProtKB-KW"/>
</dbReference>
<dbReference type="InterPro" id="IPR013783">
    <property type="entry name" value="Ig-like_fold"/>
</dbReference>
<dbReference type="Pfam" id="PF17790">
    <property type="entry name" value="MG1"/>
    <property type="match status" value="1"/>
</dbReference>
<dbReference type="PANTHER" id="PTHR11412:SF83">
    <property type="entry name" value="COMPLEMENT C5"/>
    <property type="match status" value="1"/>
</dbReference>
<dbReference type="FunFam" id="3.30.160.60:FF:001416">
    <property type="entry name" value="PR domain zinc finger protein 12"/>
    <property type="match status" value="1"/>
</dbReference>
<feature type="domain" description="Anaphylatoxin-like" evidence="21">
    <location>
        <begin position="970"/>
        <end position="1013"/>
    </location>
</feature>
<accession>A0A3N0Y8V5</accession>
<dbReference type="InterPro" id="IPR041425">
    <property type="entry name" value="C3/4/5_MG1"/>
</dbReference>